<gene>
    <name evidence="3" type="ordered locus">FsymDg_1971</name>
</gene>
<organism evidence="3 4">
    <name type="scientific">Candidatus Protofrankia datiscae</name>
    <dbReference type="NCBI Taxonomy" id="2716812"/>
    <lineage>
        <taxon>Bacteria</taxon>
        <taxon>Bacillati</taxon>
        <taxon>Actinomycetota</taxon>
        <taxon>Actinomycetes</taxon>
        <taxon>Frankiales</taxon>
        <taxon>Frankiaceae</taxon>
        <taxon>Protofrankia</taxon>
    </lineage>
</organism>
<dbReference type="Proteomes" id="UP000001549">
    <property type="component" value="Chromosome"/>
</dbReference>
<proteinExistence type="predicted"/>
<evidence type="ECO:0000313" key="4">
    <source>
        <dbReference type="Proteomes" id="UP000001549"/>
    </source>
</evidence>
<dbReference type="AlphaFoldDB" id="F8AWQ2"/>
<name>F8AWQ2_9ACTN</name>
<evidence type="ECO:0000259" key="2">
    <source>
        <dbReference type="Pfam" id="PF12728"/>
    </source>
</evidence>
<dbReference type="NCBIfam" id="TIGR01764">
    <property type="entry name" value="excise"/>
    <property type="match status" value="1"/>
</dbReference>
<evidence type="ECO:0000313" key="3">
    <source>
        <dbReference type="EMBL" id="AEH09400.1"/>
    </source>
</evidence>
<dbReference type="RefSeq" id="WP_013873343.1">
    <property type="nucleotide sequence ID" value="NC_015656.1"/>
</dbReference>
<dbReference type="HOGENOM" id="CLU_1675333_0_0_11"/>
<feature type="domain" description="Helix-turn-helix" evidence="2">
    <location>
        <begin position="83"/>
        <end position="133"/>
    </location>
</feature>
<evidence type="ECO:0000256" key="1">
    <source>
        <dbReference type="SAM" id="MobiDB-lite"/>
    </source>
</evidence>
<dbReference type="GO" id="GO:0003677">
    <property type="term" value="F:DNA binding"/>
    <property type="evidence" value="ECO:0007669"/>
    <property type="project" value="InterPro"/>
</dbReference>
<dbReference type="SUPFAM" id="SSF46955">
    <property type="entry name" value="Putative DNA-binding domain"/>
    <property type="match status" value="1"/>
</dbReference>
<feature type="region of interest" description="Disordered" evidence="1">
    <location>
        <begin position="1"/>
        <end position="20"/>
    </location>
</feature>
<dbReference type="Pfam" id="PF12728">
    <property type="entry name" value="HTH_17"/>
    <property type="match status" value="1"/>
</dbReference>
<protein>
    <submittedName>
        <fullName evidence="3">DNA binding domain protein, excisionase family</fullName>
    </submittedName>
</protein>
<dbReference type="KEGG" id="fsy:FsymDg_1971"/>
<dbReference type="STRING" id="656024.FsymDg_1971"/>
<keyword evidence="4" id="KW-1185">Reference proteome</keyword>
<reference evidence="3 4" key="1">
    <citation type="submission" date="2011-05" db="EMBL/GenBank/DDBJ databases">
        <title>Complete sequence of chromosome of Frankia symbiont of Datisca glomerata.</title>
        <authorList>
            <consortium name="US DOE Joint Genome Institute"/>
            <person name="Lucas S."/>
            <person name="Han J."/>
            <person name="Lapidus A."/>
            <person name="Cheng J.-F."/>
            <person name="Goodwin L."/>
            <person name="Pitluck S."/>
            <person name="Peters L."/>
            <person name="Mikhailova N."/>
            <person name="Chertkov O."/>
            <person name="Teshima H."/>
            <person name="Han C."/>
            <person name="Tapia R."/>
            <person name="Land M."/>
            <person name="Hauser L."/>
            <person name="Kyrpides N."/>
            <person name="Ivanova N."/>
            <person name="Pagani I."/>
            <person name="Berry A."/>
            <person name="Pawlowski K."/>
            <person name="Persson T."/>
            <person name="Vanden Heuvel B."/>
            <person name="Benson D."/>
            <person name="Woyke T."/>
        </authorList>
    </citation>
    <scope>NUCLEOTIDE SEQUENCE [LARGE SCALE GENOMIC DNA]</scope>
    <source>
        <strain evidence="4">4085684</strain>
    </source>
</reference>
<dbReference type="eggNOG" id="COG3311">
    <property type="taxonomic scope" value="Bacteria"/>
</dbReference>
<sequence length="157" mass="16588">MTSHPAVLELNSPDAPTRRASSDLASTVEQAIASSGSGSVLLVAGGVQVDAPMAVLRALLHTAYEQAAGHRVRILSPDSTGELTPNQAAAYLGISRPLLLKLLDDGTIPARALPGSRHRRITVADLEEYAARKTKRRRALATAMNDVVDADLYLPAD</sequence>
<dbReference type="EMBL" id="CP002801">
    <property type="protein sequence ID" value="AEH09400.1"/>
    <property type="molecule type" value="Genomic_DNA"/>
</dbReference>
<accession>F8AWQ2</accession>
<dbReference type="InterPro" id="IPR010093">
    <property type="entry name" value="SinI_DNA-bd"/>
</dbReference>
<dbReference type="InterPro" id="IPR041657">
    <property type="entry name" value="HTH_17"/>
</dbReference>
<dbReference type="InterPro" id="IPR009061">
    <property type="entry name" value="DNA-bd_dom_put_sf"/>
</dbReference>